<dbReference type="InterPro" id="IPR048015">
    <property type="entry name" value="NTP-PPase_MazG-like_N"/>
</dbReference>
<dbReference type="InterPro" id="IPR048011">
    <property type="entry name" value="NTP-PPase_MazG-like_C"/>
</dbReference>
<comment type="caution">
    <text evidence="2">The sequence shown here is derived from an EMBL/GenBank/DDBJ whole genome shotgun (WGS) entry which is preliminary data.</text>
</comment>
<accession>A0ABW7MS10</accession>
<dbReference type="SUPFAM" id="SSF101386">
    <property type="entry name" value="all-alpha NTP pyrophosphatases"/>
    <property type="match status" value="2"/>
</dbReference>
<feature type="domain" description="NTP pyrophosphohydrolase MazG-like" evidence="1">
    <location>
        <begin position="31"/>
        <end position="103"/>
    </location>
</feature>
<evidence type="ECO:0000313" key="3">
    <source>
        <dbReference type="Proteomes" id="UP001610104"/>
    </source>
</evidence>
<dbReference type="NCBIfam" id="TIGR00444">
    <property type="entry name" value="mazG"/>
    <property type="match status" value="1"/>
</dbReference>
<dbReference type="PANTHER" id="PTHR30522">
    <property type="entry name" value="NUCLEOSIDE TRIPHOSPHATE PYROPHOSPHOHYDROLASE"/>
    <property type="match status" value="1"/>
</dbReference>
<dbReference type="Gene3D" id="1.10.287.1080">
    <property type="entry name" value="MazG-like"/>
    <property type="match status" value="2"/>
</dbReference>
<dbReference type="Proteomes" id="UP001610104">
    <property type="component" value="Unassembled WGS sequence"/>
</dbReference>
<evidence type="ECO:0000259" key="1">
    <source>
        <dbReference type="Pfam" id="PF03819"/>
    </source>
</evidence>
<dbReference type="CDD" id="cd11528">
    <property type="entry name" value="NTP-PPase_MazG_Nterm"/>
    <property type="match status" value="1"/>
</dbReference>
<organism evidence="2 3">
    <name type="scientific">Gaetbulibacter aquiaggeris</name>
    <dbReference type="NCBI Taxonomy" id="1735373"/>
    <lineage>
        <taxon>Bacteria</taxon>
        <taxon>Pseudomonadati</taxon>
        <taxon>Bacteroidota</taxon>
        <taxon>Flavobacteriia</taxon>
        <taxon>Flavobacteriales</taxon>
        <taxon>Flavobacteriaceae</taxon>
        <taxon>Gaetbulibacter</taxon>
    </lineage>
</organism>
<dbReference type="EMBL" id="JBAWKC010000004">
    <property type="protein sequence ID" value="MFH6769585.1"/>
    <property type="molecule type" value="Genomic_DNA"/>
</dbReference>
<dbReference type="NCBIfam" id="NF007113">
    <property type="entry name" value="PRK09562.1"/>
    <property type="match status" value="1"/>
</dbReference>
<name>A0ABW7MS10_9FLAO</name>
<dbReference type="GO" id="GO:0047429">
    <property type="term" value="F:nucleoside triphosphate diphosphatase activity"/>
    <property type="evidence" value="ECO:0007669"/>
    <property type="project" value="UniProtKB-EC"/>
</dbReference>
<dbReference type="RefSeq" id="WP_395438812.1">
    <property type="nucleotide sequence ID" value="NZ_JBAWKC010000004.1"/>
</dbReference>
<evidence type="ECO:0000313" key="2">
    <source>
        <dbReference type="EMBL" id="MFH6769585.1"/>
    </source>
</evidence>
<proteinExistence type="predicted"/>
<keyword evidence="3" id="KW-1185">Reference proteome</keyword>
<dbReference type="EC" id="3.6.1.9" evidence="2"/>
<dbReference type="Pfam" id="PF03819">
    <property type="entry name" value="MazG"/>
    <property type="match status" value="2"/>
</dbReference>
<dbReference type="PANTHER" id="PTHR30522:SF0">
    <property type="entry name" value="NUCLEOSIDE TRIPHOSPHATE PYROPHOSPHOHYDROLASE"/>
    <property type="match status" value="1"/>
</dbReference>
<dbReference type="CDD" id="cd11529">
    <property type="entry name" value="NTP-PPase_MazG_Cterm"/>
    <property type="match status" value="1"/>
</dbReference>
<dbReference type="InterPro" id="IPR004518">
    <property type="entry name" value="MazG-like_dom"/>
</dbReference>
<sequence length="257" mass="29676">MNSRAAQLKAFDRLLTIMDELREGCPWDKKQTMESLRHLTIEETYELGDAILDNDLQEIKKELGDVLLHIVFYSKIGSETNDFDIADVCHGICDKLVSRHPHIYGDVKVENEDDVKRNWENLKLKEGKKSVLEGVPNSLPALVKANRIQEKVAGVGFDWEAPNQVWEKVEEELREFKTEVEKGNTDAMESEFGDVLFSMVNYARFLNISPENALERTNKKFSKRFQYLESKAKSLNKPLKEMTLAEMDVFWEEAKSL</sequence>
<feature type="domain" description="NTP pyrophosphohydrolase MazG-like" evidence="1">
    <location>
        <begin position="166"/>
        <end position="224"/>
    </location>
</feature>
<protein>
    <submittedName>
        <fullName evidence="2">Nucleoside triphosphate pyrophosphohydrolase</fullName>
        <ecNumber evidence="2">3.6.1.9</ecNumber>
    </submittedName>
</protein>
<gene>
    <name evidence="2" type="primary">mazG</name>
    <name evidence="2" type="ORF">V8G56_12610</name>
</gene>
<reference evidence="2 3" key="1">
    <citation type="submission" date="2024-02" db="EMBL/GenBank/DDBJ databases">
        <title>A Gaetbulibacter species isolated from tidal flats and genomic insights of their niches.</title>
        <authorList>
            <person name="Ye Y."/>
        </authorList>
    </citation>
    <scope>NUCLEOTIDE SEQUENCE [LARGE SCALE GENOMIC DNA]</scope>
    <source>
        <strain evidence="2 3">KEM-8</strain>
    </source>
</reference>
<keyword evidence="2" id="KW-0378">Hydrolase</keyword>
<dbReference type="InterPro" id="IPR011551">
    <property type="entry name" value="NTP_PyrPHydrolase_MazG"/>
</dbReference>